<comment type="caution">
    <text evidence="1">The sequence shown here is derived from an EMBL/GenBank/DDBJ whole genome shotgun (WGS) entry which is preliminary data.</text>
</comment>
<gene>
    <name evidence="1" type="ORF">B4923_08085</name>
</gene>
<sequence>MAFFVVKNGVRSTRLIFDSLLTRGQRAELYVDKNKTAGQSHADMRRIKTFAPELLLTMRKHSLLQ</sequence>
<reference evidence="1 2" key="1">
    <citation type="submission" date="2018-04" db="EMBL/GenBank/DDBJ databases">
        <title>Brenneria corticis sp.nov.</title>
        <authorList>
            <person name="Li Y."/>
        </authorList>
    </citation>
    <scope>NUCLEOTIDE SEQUENCE [LARGE SCALE GENOMIC DNA]</scope>
    <source>
        <strain evidence="1 2">LMG 27715</strain>
    </source>
</reference>
<accession>A0A2U1TUT1</accession>
<evidence type="ECO:0000313" key="2">
    <source>
        <dbReference type="Proteomes" id="UP000245138"/>
    </source>
</evidence>
<dbReference type="AlphaFoldDB" id="A0A2U1TUT1"/>
<dbReference type="Proteomes" id="UP000245138">
    <property type="component" value="Unassembled WGS sequence"/>
</dbReference>
<protein>
    <submittedName>
        <fullName evidence="1">Uncharacterized protein</fullName>
    </submittedName>
</protein>
<proteinExistence type="predicted"/>
<dbReference type="EMBL" id="QDKJ01000005">
    <property type="protein sequence ID" value="PWC13176.1"/>
    <property type="molecule type" value="Genomic_DNA"/>
</dbReference>
<organism evidence="1 2">
    <name type="scientific">Brenneria roseae subsp. americana</name>
    <dbReference type="NCBI Taxonomy" id="1508507"/>
    <lineage>
        <taxon>Bacteria</taxon>
        <taxon>Pseudomonadati</taxon>
        <taxon>Pseudomonadota</taxon>
        <taxon>Gammaproteobacteria</taxon>
        <taxon>Enterobacterales</taxon>
        <taxon>Pectobacteriaceae</taxon>
        <taxon>Brenneria</taxon>
    </lineage>
</organism>
<evidence type="ECO:0000313" key="1">
    <source>
        <dbReference type="EMBL" id="PWC13176.1"/>
    </source>
</evidence>
<keyword evidence="2" id="KW-1185">Reference proteome</keyword>
<name>A0A2U1TUT1_9GAMM</name>